<feature type="compositionally biased region" description="Acidic residues" evidence="1">
    <location>
        <begin position="102"/>
        <end position="119"/>
    </location>
</feature>
<organism evidence="3 4">
    <name type="scientific">Sorghum bicolor</name>
    <name type="common">Sorghum</name>
    <name type="synonym">Sorghum vulgare</name>
    <dbReference type="NCBI Taxonomy" id="4558"/>
    <lineage>
        <taxon>Eukaryota</taxon>
        <taxon>Viridiplantae</taxon>
        <taxon>Streptophyta</taxon>
        <taxon>Embryophyta</taxon>
        <taxon>Tracheophyta</taxon>
        <taxon>Spermatophyta</taxon>
        <taxon>Magnoliopsida</taxon>
        <taxon>Liliopsida</taxon>
        <taxon>Poales</taxon>
        <taxon>Poaceae</taxon>
        <taxon>PACMAD clade</taxon>
        <taxon>Panicoideae</taxon>
        <taxon>Andropogonodae</taxon>
        <taxon>Andropogoneae</taxon>
        <taxon>Sorghinae</taxon>
        <taxon>Sorghum</taxon>
    </lineage>
</organism>
<evidence type="ECO:0000259" key="2">
    <source>
        <dbReference type="PROSITE" id="PS51382"/>
    </source>
</evidence>
<dbReference type="PANTHER" id="PTHR48477">
    <property type="entry name" value="PHOSPHATE TRANSPORTER PHO1"/>
    <property type="match status" value="1"/>
</dbReference>
<proteinExistence type="predicted"/>
<dbReference type="Proteomes" id="UP000807115">
    <property type="component" value="Chromosome 4"/>
</dbReference>
<feature type="region of interest" description="Disordered" evidence="1">
    <location>
        <begin position="100"/>
        <end position="119"/>
    </location>
</feature>
<dbReference type="InterPro" id="IPR052486">
    <property type="entry name" value="PHO1"/>
</dbReference>
<gene>
    <name evidence="3" type="ORF">BDA96_04G363700</name>
</gene>
<comment type="caution">
    <text evidence="3">The sequence shown here is derived from an EMBL/GenBank/DDBJ whole genome shotgun (WGS) entry which is preliminary data.</text>
</comment>
<name>A0A921ULD0_SORBI</name>
<protein>
    <recommendedName>
        <fullName evidence="2">SPX domain-containing protein</fullName>
    </recommendedName>
</protein>
<evidence type="ECO:0000313" key="3">
    <source>
        <dbReference type="EMBL" id="KAG0535405.1"/>
    </source>
</evidence>
<dbReference type="PANTHER" id="PTHR48477:SF1">
    <property type="entry name" value="PHOSPHATE TRANSPORTER PHO1"/>
    <property type="match status" value="1"/>
</dbReference>
<dbReference type="PROSITE" id="PS51382">
    <property type="entry name" value="SPX"/>
    <property type="match status" value="1"/>
</dbReference>
<dbReference type="AlphaFoldDB" id="A0A921ULD0"/>
<sequence>MVKFSREYEASIIPEWKAAFVDYKGLKKLVKRIKIARRDAAPLLAAGAGGGRRSSDASSGSYGFSVLDPVRALAAHFAATPASPVRRLVSLALAAARTTQVGDDDGDSDSGLESDSGELEQEFLEKADEELEKVNKFYAAQEADMLARGEALIEQLRILADVKRILADHAAASRRGRSRLARTAASSPPPSVNGSNSGRHLLSSPFVVASPQSMSGK</sequence>
<dbReference type="GO" id="GO:0016036">
    <property type="term" value="P:cellular response to phosphate starvation"/>
    <property type="evidence" value="ECO:0007669"/>
    <property type="project" value="InterPro"/>
</dbReference>
<feature type="compositionally biased region" description="Low complexity" evidence="1">
    <location>
        <begin position="181"/>
        <end position="198"/>
    </location>
</feature>
<feature type="domain" description="SPX" evidence="2">
    <location>
        <begin position="2"/>
        <end position="217"/>
    </location>
</feature>
<dbReference type="EMBL" id="CM027683">
    <property type="protein sequence ID" value="KAG0535405.1"/>
    <property type="molecule type" value="Genomic_DNA"/>
</dbReference>
<dbReference type="Pfam" id="PF03105">
    <property type="entry name" value="SPX"/>
    <property type="match status" value="1"/>
</dbReference>
<feature type="region of interest" description="Disordered" evidence="1">
    <location>
        <begin position="174"/>
        <end position="217"/>
    </location>
</feature>
<dbReference type="InterPro" id="IPR004331">
    <property type="entry name" value="SPX_dom"/>
</dbReference>
<evidence type="ECO:0000313" key="4">
    <source>
        <dbReference type="Proteomes" id="UP000807115"/>
    </source>
</evidence>
<reference evidence="3" key="2">
    <citation type="submission" date="2020-10" db="EMBL/GenBank/DDBJ databases">
        <authorList>
            <person name="Cooper E.A."/>
            <person name="Brenton Z.W."/>
            <person name="Flinn B.S."/>
            <person name="Jenkins J."/>
            <person name="Shu S."/>
            <person name="Flowers D."/>
            <person name="Luo F."/>
            <person name="Wang Y."/>
            <person name="Xia P."/>
            <person name="Barry K."/>
            <person name="Daum C."/>
            <person name="Lipzen A."/>
            <person name="Yoshinaga Y."/>
            <person name="Schmutz J."/>
            <person name="Saski C."/>
            <person name="Vermerris W."/>
            <person name="Kresovich S."/>
        </authorList>
    </citation>
    <scope>NUCLEOTIDE SEQUENCE</scope>
</reference>
<evidence type="ECO:0000256" key="1">
    <source>
        <dbReference type="SAM" id="MobiDB-lite"/>
    </source>
</evidence>
<reference evidence="3" key="1">
    <citation type="journal article" date="2019" name="BMC Genomics">
        <title>A new reference genome for Sorghum bicolor reveals high levels of sequence similarity between sweet and grain genotypes: implications for the genetics of sugar metabolism.</title>
        <authorList>
            <person name="Cooper E.A."/>
            <person name="Brenton Z.W."/>
            <person name="Flinn B.S."/>
            <person name="Jenkins J."/>
            <person name="Shu S."/>
            <person name="Flowers D."/>
            <person name="Luo F."/>
            <person name="Wang Y."/>
            <person name="Xia P."/>
            <person name="Barry K."/>
            <person name="Daum C."/>
            <person name="Lipzen A."/>
            <person name="Yoshinaga Y."/>
            <person name="Schmutz J."/>
            <person name="Saski C."/>
            <person name="Vermerris W."/>
            <person name="Kresovich S."/>
        </authorList>
    </citation>
    <scope>NUCLEOTIDE SEQUENCE</scope>
</reference>
<accession>A0A921ULD0</accession>